<evidence type="ECO:0000256" key="4">
    <source>
        <dbReference type="ARBA" id="ARBA00022989"/>
    </source>
</evidence>
<sequence>MFRSLKLIKKGSHSLNKEPIWTKSFISLFLTNLSVFVVFYGLVSTLPLYAKDALSRTDEEAGLLMTIFLLSAIIVRPFTGKLLDLVGKRRMLWISLFFYLICTVLYYFITPFEGLLALRFFQGVWFSIVTTAAGSLAADIVPVTRRGAGLGYFVMSTNLAVVVGPFIALFIIQTFTYNALFITMSILMIFGAIIALLIPDMKLEGVGGPSFKSKRFTWNDLFEKKALPIAIVASLIAFSYASVLSYLSIYAQEKGLLSLASIFFAVFAIVMLITRPFTGKVFDEKGPAFILVPGFILFFLGLLILSFMNSAGLFLLAGAFIGLGYGALVPSLQTLAVQSTSHQRSGYATATFFTLFDTGLAIGSFILGMIASKFGYQNVYLLSGILVLAVLALYGVIVRKKRLN</sequence>
<evidence type="ECO:0000256" key="2">
    <source>
        <dbReference type="ARBA" id="ARBA00022448"/>
    </source>
</evidence>
<dbReference type="InterPro" id="IPR020846">
    <property type="entry name" value="MFS_dom"/>
</dbReference>
<dbReference type="SUPFAM" id="SSF103473">
    <property type="entry name" value="MFS general substrate transporter"/>
    <property type="match status" value="1"/>
</dbReference>
<feature type="transmembrane region" description="Helical" evidence="6">
    <location>
        <begin position="91"/>
        <end position="109"/>
    </location>
</feature>
<dbReference type="Pfam" id="PF07690">
    <property type="entry name" value="MFS_1"/>
    <property type="match status" value="1"/>
</dbReference>
<organism evidence="8 9">
    <name type="scientific">Sporosarcina highlanderae</name>
    <dbReference type="NCBI Taxonomy" id="3035916"/>
    <lineage>
        <taxon>Bacteria</taxon>
        <taxon>Bacillati</taxon>
        <taxon>Bacillota</taxon>
        <taxon>Bacilli</taxon>
        <taxon>Bacillales</taxon>
        <taxon>Caryophanaceae</taxon>
        <taxon>Sporosarcina</taxon>
    </lineage>
</organism>
<dbReference type="CDD" id="cd17489">
    <property type="entry name" value="MFS_YfcJ_like"/>
    <property type="match status" value="1"/>
</dbReference>
<evidence type="ECO:0000256" key="6">
    <source>
        <dbReference type="SAM" id="Phobius"/>
    </source>
</evidence>
<dbReference type="Gene3D" id="1.20.1250.20">
    <property type="entry name" value="MFS general substrate transporter like domains"/>
    <property type="match status" value="1"/>
</dbReference>
<feature type="transmembrane region" description="Helical" evidence="6">
    <location>
        <begin position="61"/>
        <end position="79"/>
    </location>
</feature>
<proteinExistence type="predicted"/>
<feature type="transmembrane region" description="Helical" evidence="6">
    <location>
        <begin position="150"/>
        <end position="172"/>
    </location>
</feature>
<feature type="transmembrane region" description="Helical" evidence="6">
    <location>
        <begin position="347"/>
        <end position="367"/>
    </location>
</feature>
<dbReference type="InterPro" id="IPR036259">
    <property type="entry name" value="MFS_trans_sf"/>
</dbReference>
<evidence type="ECO:0000256" key="5">
    <source>
        <dbReference type="ARBA" id="ARBA00023136"/>
    </source>
</evidence>
<dbReference type="Proteomes" id="UP001175097">
    <property type="component" value="Unassembled WGS sequence"/>
</dbReference>
<dbReference type="InterPro" id="IPR052714">
    <property type="entry name" value="MFS_Exporter"/>
</dbReference>
<evidence type="ECO:0000256" key="3">
    <source>
        <dbReference type="ARBA" id="ARBA00022692"/>
    </source>
</evidence>
<dbReference type="EMBL" id="JAROCC010000003">
    <property type="protein sequence ID" value="MDN4606951.1"/>
    <property type="molecule type" value="Genomic_DNA"/>
</dbReference>
<evidence type="ECO:0000313" key="9">
    <source>
        <dbReference type="Proteomes" id="UP001175097"/>
    </source>
</evidence>
<name>A0ABT8JP85_9BACL</name>
<comment type="subcellular location">
    <subcellularLocation>
        <location evidence="1">Cell membrane</location>
        <topology evidence="1">Multi-pass membrane protein</topology>
    </subcellularLocation>
</comment>
<evidence type="ECO:0000256" key="1">
    <source>
        <dbReference type="ARBA" id="ARBA00004651"/>
    </source>
</evidence>
<keyword evidence="9" id="KW-1185">Reference proteome</keyword>
<comment type="caution">
    <text evidence="8">The sequence shown here is derived from an EMBL/GenBank/DDBJ whole genome shotgun (WGS) entry which is preliminary data.</text>
</comment>
<keyword evidence="5 6" id="KW-0472">Membrane</keyword>
<feature type="domain" description="Major facilitator superfamily (MFS) profile" evidence="7">
    <location>
        <begin position="20"/>
        <end position="401"/>
    </location>
</feature>
<feature type="transmembrane region" description="Helical" evidence="6">
    <location>
        <begin position="313"/>
        <end position="335"/>
    </location>
</feature>
<keyword evidence="4 6" id="KW-1133">Transmembrane helix</keyword>
<dbReference type="PANTHER" id="PTHR23531">
    <property type="entry name" value="QUINOLENE RESISTANCE PROTEIN NORA"/>
    <property type="match status" value="1"/>
</dbReference>
<gene>
    <name evidence="8" type="ORF">P5G49_05585</name>
</gene>
<dbReference type="PANTHER" id="PTHR23531:SF2">
    <property type="entry name" value="PERMEASE"/>
    <property type="match status" value="1"/>
</dbReference>
<accession>A0ABT8JP85</accession>
<dbReference type="PROSITE" id="PS50850">
    <property type="entry name" value="MFS"/>
    <property type="match status" value="1"/>
</dbReference>
<feature type="transmembrane region" description="Helical" evidence="6">
    <location>
        <begin position="379"/>
        <end position="398"/>
    </location>
</feature>
<evidence type="ECO:0000259" key="7">
    <source>
        <dbReference type="PROSITE" id="PS50850"/>
    </source>
</evidence>
<keyword evidence="3 6" id="KW-0812">Transmembrane</keyword>
<evidence type="ECO:0000313" key="8">
    <source>
        <dbReference type="EMBL" id="MDN4606951.1"/>
    </source>
</evidence>
<feature type="transmembrane region" description="Helical" evidence="6">
    <location>
        <begin position="20"/>
        <end position="41"/>
    </location>
</feature>
<keyword evidence="2" id="KW-0813">Transport</keyword>
<reference evidence="8" key="1">
    <citation type="submission" date="2023-03" db="EMBL/GenBank/DDBJ databases">
        <title>MT1 and MT2 Draft Genomes of Novel Species.</title>
        <authorList>
            <person name="Venkateswaran K."/>
        </authorList>
    </citation>
    <scope>NUCLEOTIDE SEQUENCE</scope>
    <source>
        <strain evidence="8">F6_3S_P_2</strain>
    </source>
</reference>
<feature type="transmembrane region" description="Helical" evidence="6">
    <location>
        <begin position="226"/>
        <end position="249"/>
    </location>
</feature>
<dbReference type="InterPro" id="IPR011701">
    <property type="entry name" value="MFS"/>
</dbReference>
<feature type="transmembrane region" description="Helical" evidence="6">
    <location>
        <begin position="178"/>
        <end position="198"/>
    </location>
</feature>
<protein>
    <submittedName>
        <fullName evidence="8">MFS transporter</fullName>
    </submittedName>
</protein>
<feature type="transmembrane region" description="Helical" evidence="6">
    <location>
        <begin position="255"/>
        <end position="274"/>
    </location>
</feature>
<feature type="transmembrane region" description="Helical" evidence="6">
    <location>
        <begin position="286"/>
        <end position="307"/>
    </location>
</feature>